<evidence type="ECO:0000313" key="2">
    <source>
        <dbReference type="Proteomes" id="UP000252139"/>
    </source>
</evidence>
<dbReference type="AlphaFoldDB" id="A0A367J8A7"/>
<accession>A0A367J8A7</accession>
<sequence length="84" mass="9993">MVCPKVLFSSGTHAFIIIEAKYDLHWKTRDRLSIKSIHAIWTTSQDHQDIYFSRQKRDRLQNGVLTEKRFVQNTSAQHLQQYMT</sequence>
<protein>
    <submittedName>
        <fullName evidence="1">Uncharacterized protein</fullName>
    </submittedName>
</protein>
<organism evidence="1 2">
    <name type="scientific">Rhizopus azygosporus</name>
    <name type="common">Rhizopus microsporus var. azygosporus</name>
    <dbReference type="NCBI Taxonomy" id="86630"/>
    <lineage>
        <taxon>Eukaryota</taxon>
        <taxon>Fungi</taxon>
        <taxon>Fungi incertae sedis</taxon>
        <taxon>Mucoromycota</taxon>
        <taxon>Mucoromycotina</taxon>
        <taxon>Mucoromycetes</taxon>
        <taxon>Mucorales</taxon>
        <taxon>Mucorineae</taxon>
        <taxon>Rhizopodaceae</taxon>
        <taxon>Rhizopus</taxon>
    </lineage>
</organism>
<keyword evidence="2" id="KW-1185">Reference proteome</keyword>
<proteinExistence type="predicted"/>
<reference evidence="1 2" key="1">
    <citation type="journal article" date="2018" name="G3 (Bethesda)">
        <title>Phylogenetic and Phylogenomic Definition of Rhizopus Species.</title>
        <authorList>
            <person name="Gryganskyi A.P."/>
            <person name="Golan J."/>
            <person name="Dolatabadi S."/>
            <person name="Mondo S."/>
            <person name="Robb S."/>
            <person name="Idnurm A."/>
            <person name="Muszewska A."/>
            <person name="Steczkiewicz K."/>
            <person name="Masonjones S."/>
            <person name="Liao H.L."/>
            <person name="Gajdeczka M.T."/>
            <person name="Anike F."/>
            <person name="Vuek A."/>
            <person name="Anishchenko I.M."/>
            <person name="Voigt K."/>
            <person name="de Hoog G.S."/>
            <person name="Smith M.E."/>
            <person name="Heitman J."/>
            <person name="Vilgalys R."/>
            <person name="Stajich J.E."/>
        </authorList>
    </citation>
    <scope>NUCLEOTIDE SEQUENCE [LARGE SCALE GENOMIC DNA]</scope>
    <source>
        <strain evidence="1 2">CBS 357.93</strain>
    </source>
</reference>
<evidence type="ECO:0000313" key="1">
    <source>
        <dbReference type="EMBL" id="RCH85971.1"/>
    </source>
</evidence>
<gene>
    <name evidence="1" type="ORF">CU097_005535</name>
</gene>
<dbReference type="EMBL" id="PJQL01001970">
    <property type="protein sequence ID" value="RCH85971.1"/>
    <property type="molecule type" value="Genomic_DNA"/>
</dbReference>
<comment type="caution">
    <text evidence="1">The sequence shown here is derived from an EMBL/GenBank/DDBJ whole genome shotgun (WGS) entry which is preliminary data.</text>
</comment>
<dbReference type="Proteomes" id="UP000252139">
    <property type="component" value="Unassembled WGS sequence"/>
</dbReference>
<name>A0A367J8A7_RHIAZ</name>